<keyword evidence="3" id="KW-0285">Flavoprotein</keyword>
<protein>
    <recommendedName>
        <fullName evidence="8">FAD dependent oxidoreductase domain-containing protein</fullName>
    </recommendedName>
</protein>
<feature type="binding site" evidence="6">
    <location>
        <position position="208"/>
    </location>
    <ligand>
        <name>FAD</name>
        <dbReference type="ChEBI" id="CHEBI:57692"/>
    </ligand>
</feature>
<evidence type="ECO:0000313" key="9">
    <source>
        <dbReference type="EMBL" id="KAG7548956.1"/>
    </source>
</evidence>
<keyword evidence="4 6" id="KW-0274">FAD</keyword>
<dbReference type="InterPro" id="IPR006076">
    <property type="entry name" value="FAD-dep_OxRdtase"/>
</dbReference>
<proteinExistence type="inferred from homology"/>
<dbReference type="PIRSF" id="PIRSF000189">
    <property type="entry name" value="D-aa_oxidase"/>
    <property type="match status" value="1"/>
</dbReference>
<comment type="cofactor">
    <cofactor evidence="1 6">
        <name>FAD</name>
        <dbReference type="ChEBI" id="CHEBI:57692"/>
    </cofactor>
</comment>
<gene>
    <name evidence="9" type="ORF">FFLO_03161</name>
</gene>
<dbReference type="PANTHER" id="PTHR11530:SF30">
    <property type="entry name" value="FAD DEPENDENT OXIDOREDUCTASE DOMAIN-CONTAINING PROTEIN"/>
    <property type="match status" value="1"/>
</dbReference>
<evidence type="ECO:0000259" key="8">
    <source>
        <dbReference type="Pfam" id="PF01266"/>
    </source>
</evidence>
<evidence type="ECO:0000256" key="2">
    <source>
        <dbReference type="ARBA" id="ARBA00006730"/>
    </source>
</evidence>
<dbReference type="GO" id="GO:0003884">
    <property type="term" value="F:D-amino-acid oxidase activity"/>
    <property type="evidence" value="ECO:0007669"/>
    <property type="project" value="InterPro"/>
</dbReference>
<dbReference type="PANTHER" id="PTHR11530">
    <property type="entry name" value="D-AMINO ACID OXIDASE"/>
    <property type="match status" value="1"/>
</dbReference>
<comment type="similarity">
    <text evidence="2">Belongs to the DAMOX/DASOX family.</text>
</comment>
<name>A0A8K0JLW9_9TREE</name>
<organism evidence="9 10">
    <name type="scientific">Filobasidium floriforme</name>
    <dbReference type="NCBI Taxonomy" id="5210"/>
    <lineage>
        <taxon>Eukaryota</taxon>
        <taxon>Fungi</taxon>
        <taxon>Dikarya</taxon>
        <taxon>Basidiomycota</taxon>
        <taxon>Agaricomycotina</taxon>
        <taxon>Tremellomycetes</taxon>
        <taxon>Filobasidiales</taxon>
        <taxon>Filobasidiaceae</taxon>
        <taxon>Filobasidium</taxon>
    </lineage>
</organism>
<comment type="caution">
    <text evidence="9">The sequence shown here is derived from an EMBL/GenBank/DDBJ whole genome shotgun (WGS) entry which is preliminary data.</text>
</comment>
<feature type="binding site" evidence="6">
    <location>
        <position position="265"/>
    </location>
    <ligand>
        <name>D-dopa</name>
        <dbReference type="ChEBI" id="CHEBI:149689"/>
    </ligand>
</feature>
<reference evidence="9" key="1">
    <citation type="submission" date="2020-04" db="EMBL/GenBank/DDBJ databases">
        <title>Analysis of mating type loci in Filobasidium floriforme.</title>
        <authorList>
            <person name="Nowrousian M."/>
        </authorList>
    </citation>
    <scope>NUCLEOTIDE SEQUENCE</scope>
    <source>
        <strain evidence="9">CBS 6242</strain>
    </source>
</reference>
<keyword evidence="5" id="KW-0560">Oxidoreductase</keyword>
<evidence type="ECO:0000256" key="1">
    <source>
        <dbReference type="ARBA" id="ARBA00001974"/>
    </source>
</evidence>
<evidence type="ECO:0000256" key="3">
    <source>
        <dbReference type="ARBA" id="ARBA00022630"/>
    </source>
</evidence>
<dbReference type="SUPFAM" id="SSF51971">
    <property type="entry name" value="Nucleotide-binding domain"/>
    <property type="match status" value="1"/>
</dbReference>
<dbReference type="Gene3D" id="3.30.9.10">
    <property type="entry name" value="D-Amino Acid Oxidase, subunit A, domain 2"/>
    <property type="match status" value="1"/>
</dbReference>
<sequence length="433" mass="46922">MPSTVPSRKTKPDVVVLGSGVLGLSIAIELVKKGHLPLIVGKDLAEDINSTGFASPWAGCNWYSFAANDDFSNRNYDQRTFERLPKLAKEHPNLCEMIPFVDVWNDGEVEDLWFKDLVPEYERCGPGQAPAGYKQAIKFKSFILHAPDYIAHLAQTLQNSGVTFLKRRISALDEAYNLQLPADLAEKFGLSGDGANARLSVDLVVNATGLGAKSLVGVEDDTVYPIRGQTVLVKSDLAGGKGKRCYMGTRNLNVGADGKPSVPAYIIPRPGPSNHIILGGTFIKNEWSTSPDLSVSERILQDCFKLNPDLAGPERPGRERTWRDIEVVSHNVGLRPAREAGVRVELEERTLNSPGVEHPLIPGPKNKNKNKAEIGNNGNAKRTTRNKVAVVHAYGIGPAGFQASLGIAEKASGLADDWLRAATSEGSSVRSKL</sequence>
<evidence type="ECO:0000256" key="6">
    <source>
        <dbReference type="PIRSR" id="PIRSR000189-1"/>
    </source>
</evidence>
<dbReference type="GO" id="GO:0019478">
    <property type="term" value="P:D-amino acid catabolic process"/>
    <property type="evidence" value="ECO:0007669"/>
    <property type="project" value="TreeGrafter"/>
</dbReference>
<feature type="binding site" evidence="6">
    <location>
        <position position="335"/>
    </location>
    <ligand>
        <name>D-dopa</name>
        <dbReference type="ChEBI" id="CHEBI:149689"/>
    </ligand>
</feature>
<dbReference type="GO" id="GO:0071949">
    <property type="term" value="F:FAD binding"/>
    <property type="evidence" value="ECO:0007669"/>
    <property type="project" value="InterPro"/>
</dbReference>
<evidence type="ECO:0000256" key="5">
    <source>
        <dbReference type="ARBA" id="ARBA00023002"/>
    </source>
</evidence>
<feature type="domain" description="FAD dependent oxidoreductase" evidence="8">
    <location>
        <begin position="13"/>
        <end position="410"/>
    </location>
</feature>
<dbReference type="GO" id="GO:0005737">
    <property type="term" value="C:cytoplasm"/>
    <property type="evidence" value="ECO:0007669"/>
    <property type="project" value="TreeGrafter"/>
</dbReference>
<feature type="region of interest" description="Disordered" evidence="7">
    <location>
        <begin position="353"/>
        <end position="383"/>
    </location>
</feature>
<keyword evidence="10" id="KW-1185">Reference proteome</keyword>
<evidence type="ECO:0000313" key="10">
    <source>
        <dbReference type="Proteomes" id="UP000812966"/>
    </source>
</evidence>
<evidence type="ECO:0000256" key="4">
    <source>
        <dbReference type="ARBA" id="ARBA00022827"/>
    </source>
</evidence>
<dbReference type="Pfam" id="PF01266">
    <property type="entry name" value="DAO"/>
    <property type="match status" value="1"/>
</dbReference>
<dbReference type="Proteomes" id="UP000812966">
    <property type="component" value="Unassembled WGS sequence"/>
</dbReference>
<evidence type="ECO:0000256" key="7">
    <source>
        <dbReference type="SAM" id="MobiDB-lite"/>
    </source>
</evidence>
<dbReference type="InterPro" id="IPR023209">
    <property type="entry name" value="DAO"/>
</dbReference>
<dbReference type="AlphaFoldDB" id="A0A8K0JLW9"/>
<accession>A0A8K0JLW9</accession>
<dbReference type="Gene3D" id="3.40.50.720">
    <property type="entry name" value="NAD(P)-binding Rossmann-like Domain"/>
    <property type="match status" value="1"/>
</dbReference>
<dbReference type="SUPFAM" id="SSF54373">
    <property type="entry name" value="FAD-linked reductases, C-terminal domain"/>
    <property type="match status" value="1"/>
</dbReference>
<dbReference type="EMBL" id="JABELV010000056">
    <property type="protein sequence ID" value="KAG7548956.1"/>
    <property type="molecule type" value="Genomic_DNA"/>
</dbReference>